<dbReference type="Pfam" id="PF10936">
    <property type="entry name" value="DUF2617"/>
    <property type="match status" value="1"/>
</dbReference>
<sequence>MIGQNRLQVRYADTSARGLAFSLTAGLQEPLARCDRRIGDRGVSVRLLGASHQVVVDDGTDRLCETVACLPGMDAPLPDTVVEDGYTFASRIEPCDTDRMQSIVTELGHRVDRHLAAGDPAVMGHFPGLPLAITAVIATAHADALAWQTWHTYPQCSELVVTSSELRRTPEPGR</sequence>
<dbReference type="RefSeq" id="WP_190266656.1">
    <property type="nucleotide sequence ID" value="NZ_BAABAD010000005.1"/>
</dbReference>
<keyword evidence="2" id="KW-1185">Reference proteome</keyword>
<name>A0ABR7WAI1_9ACTN</name>
<dbReference type="InterPro" id="IPR024486">
    <property type="entry name" value="DUF2617"/>
</dbReference>
<accession>A0ABR7WAI1</accession>
<dbReference type="Proteomes" id="UP000602395">
    <property type="component" value="Unassembled WGS sequence"/>
</dbReference>
<reference evidence="1 2" key="1">
    <citation type="submission" date="2020-09" db="EMBL/GenBank/DDBJ databases">
        <title>Novel species in genus Gordonia.</title>
        <authorList>
            <person name="Zhang G."/>
        </authorList>
    </citation>
    <scope>NUCLEOTIDE SEQUENCE [LARGE SCALE GENOMIC DNA]</scope>
    <source>
        <strain evidence="1 2">ON-33</strain>
    </source>
</reference>
<comment type="caution">
    <text evidence="1">The sequence shown here is derived from an EMBL/GenBank/DDBJ whole genome shotgun (WGS) entry which is preliminary data.</text>
</comment>
<evidence type="ECO:0000313" key="2">
    <source>
        <dbReference type="Proteomes" id="UP000602395"/>
    </source>
</evidence>
<organism evidence="1 2">
    <name type="scientific">Gordonia hankookensis</name>
    <dbReference type="NCBI Taxonomy" id="589403"/>
    <lineage>
        <taxon>Bacteria</taxon>
        <taxon>Bacillati</taxon>
        <taxon>Actinomycetota</taxon>
        <taxon>Actinomycetes</taxon>
        <taxon>Mycobacteriales</taxon>
        <taxon>Gordoniaceae</taxon>
        <taxon>Gordonia</taxon>
    </lineage>
</organism>
<dbReference type="EMBL" id="JACWMS010000002">
    <property type="protein sequence ID" value="MBD1319819.1"/>
    <property type="molecule type" value="Genomic_DNA"/>
</dbReference>
<protein>
    <submittedName>
        <fullName evidence="1">DUF2617 family protein</fullName>
    </submittedName>
</protein>
<evidence type="ECO:0000313" key="1">
    <source>
        <dbReference type="EMBL" id="MBD1319819.1"/>
    </source>
</evidence>
<gene>
    <name evidence="1" type="ORF">IDF66_09495</name>
</gene>
<proteinExistence type="predicted"/>